<reference evidence="3" key="1">
    <citation type="journal article" date="2016" name="G3 (Bethesda)">
        <title>First Draft Assembly and Annotation of the Genome of a California Endemic Oak Quercus lobata Nee (Fagaceae).</title>
        <authorList>
            <person name="Sork V.L."/>
            <person name="Fitz-Gibbon S.T."/>
            <person name="Puiu D."/>
            <person name="Crepeau M."/>
            <person name="Gugger P.F."/>
            <person name="Sherman R."/>
            <person name="Stevens K."/>
            <person name="Langley C.H."/>
            <person name="Pellegrini M."/>
            <person name="Salzberg S.L."/>
        </authorList>
    </citation>
    <scope>NUCLEOTIDE SEQUENCE [LARGE SCALE GENOMIC DNA]</scope>
    <source>
        <strain evidence="3">cv. SW786</strain>
    </source>
</reference>
<dbReference type="EnsemblPlants" id="QL02p007332:mrna">
    <property type="protein sequence ID" value="QL02p007332:mrna"/>
    <property type="gene ID" value="QL02p007332"/>
</dbReference>
<evidence type="ECO:0000256" key="1">
    <source>
        <dbReference type="SAM" id="MobiDB-lite"/>
    </source>
</evidence>
<organism evidence="2 3">
    <name type="scientific">Quercus lobata</name>
    <name type="common">Valley oak</name>
    <dbReference type="NCBI Taxonomy" id="97700"/>
    <lineage>
        <taxon>Eukaryota</taxon>
        <taxon>Viridiplantae</taxon>
        <taxon>Streptophyta</taxon>
        <taxon>Embryophyta</taxon>
        <taxon>Tracheophyta</taxon>
        <taxon>Spermatophyta</taxon>
        <taxon>Magnoliopsida</taxon>
        <taxon>eudicotyledons</taxon>
        <taxon>Gunneridae</taxon>
        <taxon>Pentapetalae</taxon>
        <taxon>rosids</taxon>
        <taxon>fabids</taxon>
        <taxon>Fagales</taxon>
        <taxon>Fagaceae</taxon>
        <taxon>Quercus</taxon>
    </lineage>
</organism>
<dbReference type="AlphaFoldDB" id="A0A7N2KSD7"/>
<protein>
    <submittedName>
        <fullName evidence="2">Uncharacterized protein</fullName>
    </submittedName>
</protein>
<reference evidence="2" key="2">
    <citation type="submission" date="2021-01" db="UniProtKB">
        <authorList>
            <consortium name="EnsemblPlants"/>
        </authorList>
    </citation>
    <scope>IDENTIFICATION</scope>
</reference>
<keyword evidence="3" id="KW-1185">Reference proteome</keyword>
<name>A0A7N2KSD7_QUELO</name>
<evidence type="ECO:0000313" key="2">
    <source>
        <dbReference type="EnsemblPlants" id="QL02p007332:mrna"/>
    </source>
</evidence>
<sequence length="263" mass="29613">MLKTINVTHRCDPLENGKPIMEPSNPRQQKSLFFCLIAPINRELPLESHPIVGLHVVIRHYSNLLLRRTRHHPQPSANQTPPPAATRPNPGRPQPRHGADLRRHFHRHSPLRGGGDPRHALVLAADEDDDAVSVAPVLPAGHAPQRARVLLVLHFLPLAFPPPVPHILRYPPSTETHFLSSLQPLDPNLHELPLARVFAIVSSSRDSADDFAVLRGLRVPFLDRDWAAQRVLPIRRQLPGHFAWLQLGLPFWGFTLALPERRV</sequence>
<feature type="region of interest" description="Disordered" evidence="1">
    <location>
        <begin position="72"/>
        <end position="99"/>
    </location>
</feature>
<dbReference type="OMA" id="TINVTHR"/>
<feature type="compositionally biased region" description="Pro residues" evidence="1">
    <location>
        <begin position="80"/>
        <end position="93"/>
    </location>
</feature>
<dbReference type="InParanoid" id="A0A7N2KSD7"/>
<proteinExistence type="predicted"/>
<dbReference type="Gramene" id="QL02p007332:mrna">
    <property type="protein sequence ID" value="QL02p007332:mrna"/>
    <property type="gene ID" value="QL02p007332"/>
</dbReference>
<dbReference type="Proteomes" id="UP000594261">
    <property type="component" value="Chromosome 2"/>
</dbReference>
<accession>A0A7N2KSD7</accession>
<evidence type="ECO:0000313" key="3">
    <source>
        <dbReference type="Proteomes" id="UP000594261"/>
    </source>
</evidence>